<dbReference type="SUPFAM" id="SSF50978">
    <property type="entry name" value="WD40 repeat-like"/>
    <property type="match status" value="2"/>
</dbReference>
<feature type="repeat" description="WD" evidence="3">
    <location>
        <begin position="1027"/>
        <end position="1068"/>
    </location>
</feature>
<evidence type="ECO:0000259" key="4">
    <source>
        <dbReference type="Pfam" id="PF12770"/>
    </source>
</evidence>
<evidence type="ECO:0000313" key="7">
    <source>
        <dbReference type="Proteomes" id="UP000271624"/>
    </source>
</evidence>
<keyword evidence="1 3" id="KW-0853">WD repeat</keyword>
<feature type="repeat" description="WD" evidence="3">
    <location>
        <begin position="866"/>
        <end position="907"/>
    </location>
</feature>
<dbReference type="PANTHER" id="PTHR19848:SF8">
    <property type="entry name" value="F-BOX AND WD REPEAT DOMAIN CONTAINING 7"/>
    <property type="match status" value="1"/>
</dbReference>
<accession>A0A433VDY2</accession>
<dbReference type="PROSITE" id="PS50082">
    <property type="entry name" value="WD_REPEATS_2"/>
    <property type="match status" value="12"/>
</dbReference>
<dbReference type="OrthoDB" id="500003at2"/>
<reference evidence="6" key="2">
    <citation type="journal article" date="2019" name="Genome Biol. Evol.">
        <title>Day and night: Metabolic profiles and evolutionary relationships of six axenic non-marine cyanobacteria.</title>
        <authorList>
            <person name="Will S.E."/>
            <person name="Henke P."/>
            <person name="Boedeker C."/>
            <person name="Huang S."/>
            <person name="Brinkmann H."/>
            <person name="Rohde M."/>
            <person name="Jarek M."/>
            <person name="Friedl T."/>
            <person name="Seufert S."/>
            <person name="Schumacher M."/>
            <person name="Overmann J."/>
            <person name="Neumann-Schaal M."/>
            <person name="Petersen J."/>
        </authorList>
    </citation>
    <scope>NUCLEOTIDE SEQUENCE [LARGE SCALE GENOMIC DNA]</scope>
    <source>
        <strain evidence="6">PCC 7102</strain>
    </source>
</reference>
<dbReference type="PROSITE" id="PS00678">
    <property type="entry name" value="WD_REPEATS_1"/>
    <property type="match status" value="5"/>
</dbReference>
<organism evidence="6 7">
    <name type="scientific">Dulcicalothrix desertica PCC 7102</name>
    <dbReference type="NCBI Taxonomy" id="232991"/>
    <lineage>
        <taxon>Bacteria</taxon>
        <taxon>Bacillati</taxon>
        <taxon>Cyanobacteriota</taxon>
        <taxon>Cyanophyceae</taxon>
        <taxon>Nostocales</taxon>
        <taxon>Calotrichaceae</taxon>
        <taxon>Dulcicalothrix</taxon>
    </lineage>
</organism>
<comment type="caution">
    <text evidence="6">The sequence shown here is derived from an EMBL/GenBank/DDBJ whole genome shotgun (WGS) entry which is preliminary data.</text>
</comment>
<dbReference type="EMBL" id="RSCL01000011">
    <property type="protein sequence ID" value="RUT04257.1"/>
    <property type="molecule type" value="Genomic_DNA"/>
</dbReference>
<dbReference type="SUPFAM" id="SSF52540">
    <property type="entry name" value="P-loop containing nucleoside triphosphate hydrolases"/>
    <property type="match status" value="1"/>
</dbReference>
<gene>
    <name evidence="6" type="ORF">DSM106972_044850</name>
</gene>
<keyword evidence="7" id="KW-1185">Reference proteome</keyword>
<dbReference type="Pfam" id="PF20703">
    <property type="entry name" value="nSTAND1"/>
    <property type="match status" value="1"/>
</dbReference>
<evidence type="ECO:0000259" key="5">
    <source>
        <dbReference type="Pfam" id="PF20703"/>
    </source>
</evidence>
<dbReference type="Proteomes" id="UP000271624">
    <property type="component" value="Unassembled WGS sequence"/>
</dbReference>
<dbReference type="InterPro" id="IPR027417">
    <property type="entry name" value="P-loop_NTPase"/>
</dbReference>
<reference evidence="6" key="1">
    <citation type="submission" date="2018-12" db="EMBL/GenBank/DDBJ databases">
        <authorList>
            <person name="Will S."/>
            <person name="Neumann-Schaal M."/>
            <person name="Henke P."/>
        </authorList>
    </citation>
    <scope>NUCLEOTIDE SEQUENCE</scope>
    <source>
        <strain evidence="6">PCC 7102</strain>
    </source>
</reference>
<feature type="repeat" description="WD" evidence="3">
    <location>
        <begin position="1190"/>
        <end position="1231"/>
    </location>
</feature>
<dbReference type="InterPro" id="IPR024983">
    <property type="entry name" value="CHAT_dom"/>
</dbReference>
<name>A0A433VDY2_9CYAN</name>
<dbReference type="RefSeq" id="WP_127082881.1">
    <property type="nucleotide sequence ID" value="NZ_RSCL01000011.1"/>
</dbReference>
<dbReference type="Pfam" id="PF00400">
    <property type="entry name" value="WD40"/>
    <property type="match status" value="14"/>
</dbReference>
<dbReference type="InterPro" id="IPR036322">
    <property type="entry name" value="WD40_repeat_dom_sf"/>
</dbReference>
<dbReference type="CDD" id="cd00200">
    <property type="entry name" value="WD40"/>
    <property type="match status" value="2"/>
</dbReference>
<dbReference type="InterPro" id="IPR019775">
    <property type="entry name" value="WD40_repeat_CS"/>
</dbReference>
<feature type="repeat" description="WD" evidence="3">
    <location>
        <begin position="1232"/>
        <end position="1273"/>
    </location>
</feature>
<feature type="repeat" description="WD" evidence="3">
    <location>
        <begin position="1369"/>
        <end position="1401"/>
    </location>
</feature>
<feature type="repeat" description="WD" evidence="3">
    <location>
        <begin position="1149"/>
        <end position="1180"/>
    </location>
</feature>
<evidence type="ECO:0000256" key="3">
    <source>
        <dbReference type="PROSITE-ProRule" id="PRU00221"/>
    </source>
</evidence>
<feature type="domain" description="CHAT" evidence="4">
    <location>
        <begin position="158"/>
        <end position="351"/>
    </location>
</feature>
<dbReference type="InterPro" id="IPR015943">
    <property type="entry name" value="WD40/YVTN_repeat-like_dom_sf"/>
</dbReference>
<feature type="repeat" description="WD" evidence="3">
    <location>
        <begin position="1314"/>
        <end position="1348"/>
    </location>
</feature>
<dbReference type="InterPro" id="IPR020472">
    <property type="entry name" value="WD40_PAC1"/>
</dbReference>
<dbReference type="PANTHER" id="PTHR19848">
    <property type="entry name" value="WD40 REPEAT PROTEIN"/>
    <property type="match status" value="1"/>
</dbReference>
<dbReference type="InterPro" id="IPR049052">
    <property type="entry name" value="nSTAND1"/>
</dbReference>
<dbReference type="SMART" id="SM00320">
    <property type="entry name" value="WD40"/>
    <property type="match status" value="14"/>
</dbReference>
<protein>
    <recommendedName>
        <fullName evidence="8">CHAT domain-containing protein</fullName>
    </recommendedName>
</protein>
<feature type="repeat" description="WD" evidence="3">
    <location>
        <begin position="1068"/>
        <end position="1102"/>
    </location>
</feature>
<dbReference type="Gene3D" id="2.130.10.10">
    <property type="entry name" value="YVTN repeat-like/Quinoprotein amine dehydrogenase"/>
    <property type="match status" value="5"/>
</dbReference>
<evidence type="ECO:0008006" key="8">
    <source>
        <dbReference type="Google" id="ProtNLM"/>
    </source>
</evidence>
<sequence length="1482" mass="167901">MRKQLYLKLDGDLIVGVRATLTIKQDNQTNYIEITGNLPINLILSTVFHNWKSEYNSVYASRIIPKGVKHASNWRLECNVAANELRNQLNQWLLSDFFRPIRDKCLQQFVVSNEVLLLIRTSNQTLLQLPWHQWDLVEKNIHVEVALSTLDSETTQRAKTPTFRDKVRVLAILGNSTGINLEKDRQILTNLPDVETTFLVEPQRQEINDSLWEQAWDILFFAGHSRTEGSSGQIYINPTDSLSIERLKYGVRSAVNNGLVLAVFNSCDGMGLAFELQKLHIPQIIVMREPVPDKVAQAFITYFLPAFASGKSIYMAERETREKLLVLEDEFPCASWLPAIFQNPATQPYYWQDLGRRHTNKCPYRGLFAFREEDAQFFFGRETFTDQLLEAVQSKPLVAIIGSSGSGKSSVIFASLIPRLRQINNSHIITFRPSSEPLHALTNISLEHLEGAEKVFIVIDQFEELYTLCQNTQERQLFIDNLLTLINERHSLTFIIALRADFLNQALSYRPFADALQHNDLKLSQMNNQELQAVVQKPAQLLDVTLESGLTERILGAVGSQAGDLPLLEFALTQLWEKQIDNRLTHVAYDEIGGIEAALARYAEQVYNKLNLEELEQARRIFVQLVLPGVGTEDIRYLAKRAEIGEENWNLVMHLASKRLIITGRDEVTQKETVEIIHEALIREWERLRQWIKQDRKFRIWLSELRATMQQWEKNNYDESELLRGNRLIDAERWLQRRPLDLNVNEQEYIKASLGLREKEFKQKRRLKKLILASGIGASFILTGALTIGWWQTDVQRRQAQKNEIKAIVISSENLLLANQKLDALISVLEVGIKFKYIINTDSQLKQQFVKTLQLAVDSEKELNRLQAHTNWVYNIAFSPNGKIIASAGLDGKAILWNLEDGSRKILNHQDKVFSISFCTNGNMFATASADKTVKVWNIDGSLRKKLNHKDAVLKVSFSPDCKTLVTASGKQALIWNLNSQTKKTIWADNDVVSSVSFSATDKIIAVSTSDNKVKLLDLDGNQIQTLNGHTDKIHHISFSKYGKTIATASWDKTAKLWNLEGKELATLKGQTDRVFDVSFNPDGKTIATASWDKTVRLWNLDGNLRTIIKGHNARINSVSFNSKNKVMASAGADNTIKLWKLDDRLLPIQAHNGAVRSVSFSPNDAYIATGSEDGTAKLWTQDGRLIKVIDENTGGVYGVSFSKDGKYIATANVNKTAKIWSSSNYKNIVTLQGHKGEVFYARFSPDSKTIATASADKTAKLWNLNGQNITTFKGHRDRVVDVTFSPDGTLIATASDDHTAKIWKLDGTLCATLLGHDDEVNGIDFSHNGTQIATASDDKTIGIWKIDITTLCQANKNKQIYLKDNKRLQEHQERVIGVKYNRDGNIIASTSFDNTVRLWNQDGKRTQIFQGHDDWVWSADFSDDGKKLASASNDTTVRFWNLDTGTQTWDLNSLLKKGCLQVRDYLRNSTNKHLCHEISPN</sequence>
<evidence type="ECO:0000313" key="6">
    <source>
        <dbReference type="EMBL" id="RUT04257.1"/>
    </source>
</evidence>
<feature type="repeat" description="WD" evidence="3">
    <location>
        <begin position="906"/>
        <end position="940"/>
    </location>
</feature>
<feature type="domain" description="Novel STAND NTPase 1" evidence="5">
    <location>
        <begin position="363"/>
        <end position="719"/>
    </location>
</feature>
<dbReference type="PRINTS" id="PR00320">
    <property type="entry name" value="GPROTEINBRPT"/>
</dbReference>
<evidence type="ECO:0000256" key="2">
    <source>
        <dbReference type="ARBA" id="ARBA00022737"/>
    </source>
</evidence>
<proteinExistence type="predicted"/>
<dbReference type="InterPro" id="IPR001680">
    <property type="entry name" value="WD40_rpt"/>
</dbReference>
<dbReference type="PROSITE" id="PS50294">
    <property type="entry name" value="WD_REPEATS_REGION"/>
    <property type="match status" value="12"/>
</dbReference>
<keyword evidence="2" id="KW-0677">Repeat</keyword>
<feature type="repeat" description="WD" evidence="3">
    <location>
        <begin position="1273"/>
        <end position="1307"/>
    </location>
</feature>
<feature type="repeat" description="WD" evidence="3">
    <location>
        <begin position="1109"/>
        <end position="1143"/>
    </location>
</feature>
<evidence type="ECO:0000256" key="1">
    <source>
        <dbReference type="ARBA" id="ARBA00022574"/>
    </source>
</evidence>
<dbReference type="Pfam" id="PF12770">
    <property type="entry name" value="CHAT"/>
    <property type="match status" value="1"/>
</dbReference>
<feature type="repeat" description="WD" evidence="3">
    <location>
        <begin position="1410"/>
        <end position="1451"/>
    </location>
</feature>